<dbReference type="SUPFAM" id="SSF53756">
    <property type="entry name" value="UDP-Glycosyltransferase/glycogen phosphorylase"/>
    <property type="match status" value="1"/>
</dbReference>
<dbReference type="CDD" id="cd03784">
    <property type="entry name" value="GT1_Gtf-like"/>
    <property type="match status" value="1"/>
</dbReference>
<gene>
    <name evidence="3" type="ORF">Pla175_08760</name>
</gene>
<protein>
    <submittedName>
        <fullName evidence="3">MurG-like transferase</fullName>
        <ecNumber evidence="3">4.3.3.5</ecNumber>
    </submittedName>
</protein>
<name>A0A518D7R0_9BACT</name>
<evidence type="ECO:0000259" key="1">
    <source>
        <dbReference type="Pfam" id="PF03033"/>
    </source>
</evidence>
<keyword evidence="3" id="KW-0808">Transferase</keyword>
<accession>A0A518D7R0</accession>
<dbReference type="EC" id="4.3.3.5" evidence="3"/>
<dbReference type="InterPro" id="IPR002213">
    <property type="entry name" value="UDP_glucos_trans"/>
</dbReference>
<dbReference type="GO" id="GO:0016829">
    <property type="term" value="F:lyase activity"/>
    <property type="evidence" value="ECO:0007669"/>
    <property type="project" value="UniProtKB-KW"/>
</dbReference>
<dbReference type="GO" id="GO:0033072">
    <property type="term" value="P:vancomycin biosynthetic process"/>
    <property type="evidence" value="ECO:0007669"/>
    <property type="project" value="UniProtKB-ARBA"/>
</dbReference>
<dbReference type="RefSeq" id="WP_145281475.1">
    <property type="nucleotide sequence ID" value="NZ_CP036291.1"/>
</dbReference>
<dbReference type="GO" id="GO:0008194">
    <property type="term" value="F:UDP-glycosyltransferase activity"/>
    <property type="evidence" value="ECO:0007669"/>
    <property type="project" value="InterPro"/>
</dbReference>
<feature type="domain" description="Erythromycin biosynthesis protein CIII-like C-terminal" evidence="2">
    <location>
        <begin position="307"/>
        <end position="407"/>
    </location>
</feature>
<keyword evidence="3" id="KW-0456">Lyase</keyword>
<dbReference type="AlphaFoldDB" id="A0A518D7R0"/>
<evidence type="ECO:0000313" key="4">
    <source>
        <dbReference type="Proteomes" id="UP000317429"/>
    </source>
</evidence>
<sequence>MRLILSGLGSYGDVFPMIGLGAAMQRRGHGVTLLANPYFRSNVESAGLTLAPFSTEAEYLRLTQEPDLWRPRGGMQVIFRESMQQLRPLVEQVRGMVASSSEPAVLVAHPLDMASRIVSEQLGTPLVAVAYAPMALWSRQSPPRLAGVWVGRGTPKWLLDAQFWLGEKLLVEPTVRRPLNLLRAELGLPPIGRVFPEWWYRADHVLGLFPEWFATASGEDLPGDWPQNLTLAGFPFWDGPIPADGAQRPPLPAEVEAWLASGDRPIVFAPGTANRAAGPFFRAAIDACARLGRRGVLLTKYAEQLPDPLPDHVRSFEFVPLSLLLPRCAALVHHGGIGTTSQGLAAGIPHLVQPMGFDQPDNAERLAHLGVGDSLRPARFTGARVAARLDALLSSRTVPKACGRLAERCRENDPFAAACLCLESLAGS</sequence>
<dbReference type="Pfam" id="PF03033">
    <property type="entry name" value="Glyco_transf_28"/>
    <property type="match status" value="1"/>
</dbReference>
<evidence type="ECO:0000259" key="2">
    <source>
        <dbReference type="Pfam" id="PF06722"/>
    </source>
</evidence>
<dbReference type="PANTHER" id="PTHR48050:SF13">
    <property type="entry name" value="STEROL 3-BETA-GLUCOSYLTRANSFERASE UGT80A2"/>
    <property type="match status" value="1"/>
</dbReference>
<dbReference type="OrthoDB" id="9805366at2"/>
<dbReference type="GO" id="GO:0005975">
    <property type="term" value="P:carbohydrate metabolic process"/>
    <property type="evidence" value="ECO:0007669"/>
    <property type="project" value="InterPro"/>
</dbReference>
<dbReference type="InterPro" id="IPR010610">
    <property type="entry name" value="EryCIII-like_C"/>
</dbReference>
<dbReference type="Proteomes" id="UP000317429">
    <property type="component" value="Chromosome"/>
</dbReference>
<feature type="domain" description="Glycosyltransferase family 28 N-terminal" evidence="1">
    <location>
        <begin position="4"/>
        <end position="132"/>
    </location>
</feature>
<organism evidence="3 4">
    <name type="scientific">Pirellulimonas nuda</name>
    <dbReference type="NCBI Taxonomy" id="2528009"/>
    <lineage>
        <taxon>Bacteria</taxon>
        <taxon>Pseudomonadati</taxon>
        <taxon>Planctomycetota</taxon>
        <taxon>Planctomycetia</taxon>
        <taxon>Pirellulales</taxon>
        <taxon>Lacipirellulaceae</taxon>
        <taxon>Pirellulimonas</taxon>
    </lineage>
</organism>
<keyword evidence="4" id="KW-1185">Reference proteome</keyword>
<dbReference type="PANTHER" id="PTHR48050">
    <property type="entry name" value="STEROL 3-BETA-GLUCOSYLTRANSFERASE"/>
    <property type="match status" value="1"/>
</dbReference>
<reference evidence="3 4" key="1">
    <citation type="submission" date="2019-02" db="EMBL/GenBank/DDBJ databases">
        <title>Deep-cultivation of Planctomycetes and their phenomic and genomic characterization uncovers novel biology.</title>
        <authorList>
            <person name="Wiegand S."/>
            <person name="Jogler M."/>
            <person name="Boedeker C."/>
            <person name="Pinto D."/>
            <person name="Vollmers J."/>
            <person name="Rivas-Marin E."/>
            <person name="Kohn T."/>
            <person name="Peeters S.H."/>
            <person name="Heuer A."/>
            <person name="Rast P."/>
            <person name="Oberbeckmann S."/>
            <person name="Bunk B."/>
            <person name="Jeske O."/>
            <person name="Meyerdierks A."/>
            <person name="Storesund J.E."/>
            <person name="Kallscheuer N."/>
            <person name="Luecker S."/>
            <person name="Lage O.M."/>
            <person name="Pohl T."/>
            <person name="Merkel B.J."/>
            <person name="Hornburger P."/>
            <person name="Mueller R.-W."/>
            <person name="Bruemmer F."/>
            <person name="Labrenz M."/>
            <person name="Spormann A.M."/>
            <person name="Op den Camp H."/>
            <person name="Overmann J."/>
            <person name="Amann R."/>
            <person name="Jetten M.S.M."/>
            <person name="Mascher T."/>
            <person name="Medema M.H."/>
            <person name="Devos D.P."/>
            <person name="Kaster A.-K."/>
            <person name="Ovreas L."/>
            <person name="Rohde M."/>
            <person name="Galperin M.Y."/>
            <person name="Jogler C."/>
        </authorList>
    </citation>
    <scope>NUCLEOTIDE SEQUENCE [LARGE SCALE GENOMIC DNA]</scope>
    <source>
        <strain evidence="3 4">Pla175</strain>
    </source>
</reference>
<dbReference type="EMBL" id="CP036291">
    <property type="protein sequence ID" value="QDU87514.1"/>
    <property type="molecule type" value="Genomic_DNA"/>
</dbReference>
<evidence type="ECO:0000313" key="3">
    <source>
        <dbReference type="EMBL" id="QDU87514.1"/>
    </source>
</evidence>
<dbReference type="InterPro" id="IPR050426">
    <property type="entry name" value="Glycosyltransferase_28"/>
</dbReference>
<dbReference type="Pfam" id="PF06722">
    <property type="entry name" value="EryCIII-like_C"/>
    <property type="match status" value="1"/>
</dbReference>
<dbReference type="InterPro" id="IPR004276">
    <property type="entry name" value="GlycoTrans_28_N"/>
</dbReference>
<dbReference type="KEGG" id="pnd:Pla175_08760"/>
<dbReference type="Gene3D" id="3.40.50.2000">
    <property type="entry name" value="Glycogen Phosphorylase B"/>
    <property type="match status" value="2"/>
</dbReference>
<proteinExistence type="predicted"/>
<dbReference type="GO" id="GO:0016758">
    <property type="term" value="F:hexosyltransferase activity"/>
    <property type="evidence" value="ECO:0007669"/>
    <property type="project" value="InterPro"/>
</dbReference>